<sequence>MQKKKEEFFVLFFIFALTLLGCVSKKTDVKKTVVVGPDEEVLVVPKERNVFIPGERILEIPGEGKGKGTMIQRK</sequence>
<reference evidence="1 2" key="1">
    <citation type="journal article" date="2016" name="Nat. Commun.">
        <title>Thousands of microbial genomes shed light on interconnected biogeochemical processes in an aquifer system.</title>
        <authorList>
            <person name="Anantharaman K."/>
            <person name="Brown C.T."/>
            <person name="Hug L.A."/>
            <person name="Sharon I."/>
            <person name="Castelle C.J."/>
            <person name="Probst A.J."/>
            <person name="Thomas B.C."/>
            <person name="Singh A."/>
            <person name="Wilkins M.J."/>
            <person name="Karaoz U."/>
            <person name="Brodie E.L."/>
            <person name="Williams K.H."/>
            <person name="Hubbard S.S."/>
            <person name="Banfield J.F."/>
        </authorList>
    </citation>
    <scope>NUCLEOTIDE SEQUENCE [LARGE SCALE GENOMIC DNA]</scope>
</reference>
<dbReference type="STRING" id="1817883.A3G31_08865"/>
<name>A0A1F7SGZ1_9BACT</name>
<gene>
    <name evidence="1" type="ORF">A3G31_08865</name>
</gene>
<dbReference type="EMBL" id="MGDI01000028">
    <property type="protein sequence ID" value="OGL53015.1"/>
    <property type="molecule type" value="Genomic_DNA"/>
</dbReference>
<dbReference type="PROSITE" id="PS51257">
    <property type="entry name" value="PROKAR_LIPOPROTEIN"/>
    <property type="match status" value="1"/>
</dbReference>
<comment type="caution">
    <text evidence="1">The sequence shown here is derived from an EMBL/GenBank/DDBJ whole genome shotgun (WGS) entry which is preliminary data.</text>
</comment>
<protein>
    <submittedName>
        <fullName evidence="1">Uncharacterized protein</fullName>
    </submittedName>
</protein>
<evidence type="ECO:0000313" key="2">
    <source>
        <dbReference type="Proteomes" id="UP000178082"/>
    </source>
</evidence>
<accession>A0A1F7SGZ1</accession>
<dbReference type="AlphaFoldDB" id="A0A1F7SGZ1"/>
<organism evidence="1 2">
    <name type="scientific">Candidatus Schekmanbacteria bacterium RIFCSPLOWO2_12_FULL_38_15</name>
    <dbReference type="NCBI Taxonomy" id="1817883"/>
    <lineage>
        <taxon>Bacteria</taxon>
        <taxon>Candidatus Schekmaniibacteriota</taxon>
    </lineage>
</organism>
<evidence type="ECO:0000313" key="1">
    <source>
        <dbReference type="EMBL" id="OGL53015.1"/>
    </source>
</evidence>
<dbReference type="Proteomes" id="UP000178082">
    <property type="component" value="Unassembled WGS sequence"/>
</dbReference>
<proteinExistence type="predicted"/>